<dbReference type="Pfam" id="PF00514">
    <property type="entry name" value="Arm"/>
    <property type="match status" value="1"/>
</dbReference>
<evidence type="ECO:0000256" key="3">
    <source>
        <dbReference type="ARBA" id="ARBA00022490"/>
    </source>
</evidence>
<evidence type="ECO:0000256" key="14">
    <source>
        <dbReference type="SAM" id="Coils"/>
    </source>
</evidence>
<dbReference type="EMBL" id="JADGMS010000010">
    <property type="protein sequence ID" value="KAF9674909.1"/>
    <property type="molecule type" value="Genomic_DNA"/>
</dbReference>
<dbReference type="InterPro" id="IPR011989">
    <property type="entry name" value="ARM-like"/>
</dbReference>
<feature type="region of interest" description="Disordered" evidence="15">
    <location>
        <begin position="831"/>
        <end position="866"/>
    </location>
</feature>
<dbReference type="PRINTS" id="PR00380">
    <property type="entry name" value="KINESINHEAVY"/>
</dbReference>
<keyword evidence="10" id="KW-0206">Cytoskeleton</keyword>
<feature type="binding site" evidence="13">
    <location>
        <begin position="170"/>
        <end position="177"/>
    </location>
    <ligand>
        <name>ATP</name>
        <dbReference type="ChEBI" id="CHEBI:30616"/>
    </ligand>
</feature>
<evidence type="ECO:0000256" key="2">
    <source>
        <dbReference type="ARBA" id="ARBA00010103"/>
    </source>
</evidence>
<keyword evidence="4" id="KW-0493">Microtubule</keyword>
<comment type="subcellular location">
    <subcellularLocation>
        <location evidence="1">Cytoplasm</location>
        <location evidence="1">Cytoskeleton</location>
    </subcellularLocation>
</comment>
<dbReference type="GO" id="GO:0090307">
    <property type="term" value="P:mitotic spindle assembly"/>
    <property type="evidence" value="ECO:0007669"/>
    <property type="project" value="TreeGrafter"/>
</dbReference>
<dbReference type="PANTHER" id="PTHR47970">
    <property type="entry name" value="KINESIN-LIKE PROTEIN KIF11"/>
    <property type="match status" value="1"/>
</dbReference>
<evidence type="ECO:0000256" key="15">
    <source>
        <dbReference type="SAM" id="MobiDB-lite"/>
    </source>
</evidence>
<dbReference type="InterPro" id="IPR016024">
    <property type="entry name" value="ARM-type_fold"/>
</dbReference>
<dbReference type="Proteomes" id="UP000657918">
    <property type="component" value="Unassembled WGS sequence"/>
</dbReference>
<feature type="repeat" description="ARM" evidence="12">
    <location>
        <begin position="933"/>
        <end position="976"/>
    </location>
</feature>
<evidence type="ECO:0000256" key="4">
    <source>
        <dbReference type="ARBA" id="ARBA00022701"/>
    </source>
</evidence>
<dbReference type="GO" id="GO:0072686">
    <property type="term" value="C:mitotic spindle"/>
    <property type="evidence" value="ECO:0007669"/>
    <property type="project" value="TreeGrafter"/>
</dbReference>
<evidence type="ECO:0000256" key="12">
    <source>
        <dbReference type="PROSITE-ProRule" id="PRU00259"/>
    </source>
</evidence>
<accession>A0A835JV19</accession>
<evidence type="ECO:0000256" key="10">
    <source>
        <dbReference type="ARBA" id="ARBA00023212"/>
    </source>
</evidence>
<dbReference type="InterPro" id="IPR019821">
    <property type="entry name" value="Kinesin_motor_CS"/>
</dbReference>
<reference evidence="17 18" key="1">
    <citation type="submission" date="2020-10" db="EMBL/GenBank/DDBJ databases">
        <title>Plant Genome Project.</title>
        <authorList>
            <person name="Zhang R.-G."/>
        </authorList>
    </citation>
    <scope>NUCLEOTIDE SEQUENCE [LARGE SCALE GENOMIC DNA]</scope>
    <source>
        <strain evidence="17">FAFU-HL-1</strain>
        <tissue evidence="17">Leaf</tissue>
    </source>
</reference>
<evidence type="ECO:0000313" key="17">
    <source>
        <dbReference type="EMBL" id="KAF9674909.1"/>
    </source>
</evidence>
<dbReference type="GO" id="GO:0005524">
    <property type="term" value="F:ATP binding"/>
    <property type="evidence" value="ECO:0007669"/>
    <property type="project" value="UniProtKB-UniRule"/>
</dbReference>
<dbReference type="InterPro" id="IPR027417">
    <property type="entry name" value="P-loop_NTPase"/>
</dbReference>
<dbReference type="PANTHER" id="PTHR47970:SF6">
    <property type="entry name" value="KINESIN-LIKE PROTEIN KIN-UC ISOFORM X1"/>
    <property type="match status" value="1"/>
</dbReference>
<evidence type="ECO:0000256" key="5">
    <source>
        <dbReference type="ARBA" id="ARBA00022737"/>
    </source>
</evidence>
<protein>
    <recommendedName>
        <fullName evidence="16">Kinesin motor domain-containing protein</fullName>
    </recommendedName>
</protein>
<evidence type="ECO:0000256" key="1">
    <source>
        <dbReference type="ARBA" id="ARBA00004245"/>
    </source>
</evidence>
<dbReference type="Pfam" id="PF00225">
    <property type="entry name" value="Kinesin"/>
    <property type="match status" value="1"/>
</dbReference>
<feature type="domain" description="Kinesin motor" evidence="16">
    <location>
        <begin position="85"/>
        <end position="446"/>
    </location>
</feature>
<name>A0A835JV19_9ROSI</name>
<dbReference type="InterPro" id="IPR047149">
    <property type="entry name" value="KIF11-like"/>
</dbReference>
<dbReference type="AlphaFoldDB" id="A0A835JV19"/>
<feature type="region of interest" description="Disordered" evidence="15">
    <location>
        <begin position="24"/>
        <end position="80"/>
    </location>
</feature>
<keyword evidence="5" id="KW-0677">Repeat</keyword>
<evidence type="ECO:0000256" key="8">
    <source>
        <dbReference type="ARBA" id="ARBA00023054"/>
    </source>
</evidence>
<dbReference type="PROSITE" id="PS50176">
    <property type="entry name" value="ARM_REPEAT"/>
    <property type="match status" value="2"/>
</dbReference>
<feature type="compositionally biased region" description="Low complexity" evidence="15">
    <location>
        <begin position="27"/>
        <end position="52"/>
    </location>
</feature>
<comment type="similarity">
    <text evidence="2">Belongs to the TRAFAC class myosin-kinesin ATPase superfamily. Kinesin family. Ungrouped subfamily.</text>
</comment>
<dbReference type="SMART" id="SM00185">
    <property type="entry name" value="ARM"/>
    <property type="match status" value="3"/>
</dbReference>
<feature type="coiled-coil region" evidence="14">
    <location>
        <begin position="579"/>
        <end position="606"/>
    </location>
</feature>
<dbReference type="SUPFAM" id="SSF48371">
    <property type="entry name" value="ARM repeat"/>
    <property type="match status" value="1"/>
</dbReference>
<feature type="repeat" description="ARM" evidence="12">
    <location>
        <begin position="892"/>
        <end position="934"/>
    </location>
</feature>
<feature type="compositionally biased region" description="Basic and acidic residues" evidence="15">
    <location>
        <begin position="831"/>
        <end position="854"/>
    </location>
</feature>
<gene>
    <name evidence="17" type="ORF">SADUNF_Sadunf10G0176400</name>
</gene>
<feature type="coiled-coil region" evidence="14">
    <location>
        <begin position="642"/>
        <end position="736"/>
    </location>
</feature>
<dbReference type="PROSITE" id="PS50067">
    <property type="entry name" value="KINESIN_MOTOR_2"/>
    <property type="match status" value="1"/>
</dbReference>
<keyword evidence="8 14" id="KW-0175">Coiled coil</keyword>
<keyword evidence="9 13" id="KW-0505">Motor protein</keyword>
<keyword evidence="18" id="KW-1185">Reference proteome</keyword>
<evidence type="ECO:0000256" key="7">
    <source>
        <dbReference type="ARBA" id="ARBA00022840"/>
    </source>
</evidence>
<keyword evidence="7 13" id="KW-0067">ATP-binding</keyword>
<dbReference type="InterPro" id="IPR001752">
    <property type="entry name" value="Kinesin_motor_dom"/>
</dbReference>
<keyword evidence="6 13" id="KW-0547">Nucleotide-binding</keyword>
<dbReference type="PROSITE" id="PS00411">
    <property type="entry name" value="KINESIN_MOTOR_1"/>
    <property type="match status" value="1"/>
</dbReference>
<evidence type="ECO:0000256" key="11">
    <source>
        <dbReference type="ARBA" id="ARBA00063975"/>
    </source>
</evidence>
<evidence type="ECO:0000313" key="18">
    <source>
        <dbReference type="Proteomes" id="UP000657918"/>
    </source>
</evidence>
<dbReference type="InterPro" id="IPR036961">
    <property type="entry name" value="Kinesin_motor_dom_sf"/>
</dbReference>
<dbReference type="OrthoDB" id="3176171at2759"/>
<organism evidence="17 18">
    <name type="scientific">Salix dunnii</name>
    <dbReference type="NCBI Taxonomy" id="1413687"/>
    <lineage>
        <taxon>Eukaryota</taxon>
        <taxon>Viridiplantae</taxon>
        <taxon>Streptophyta</taxon>
        <taxon>Embryophyta</taxon>
        <taxon>Tracheophyta</taxon>
        <taxon>Spermatophyta</taxon>
        <taxon>Magnoliopsida</taxon>
        <taxon>eudicotyledons</taxon>
        <taxon>Gunneridae</taxon>
        <taxon>Pentapetalae</taxon>
        <taxon>rosids</taxon>
        <taxon>fabids</taxon>
        <taxon>Malpighiales</taxon>
        <taxon>Salicaceae</taxon>
        <taxon>Saliceae</taxon>
        <taxon>Salix</taxon>
    </lineage>
</organism>
<dbReference type="InterPro" id="IPR000225">
    <property type="entry name" value="Armadillo"/>
</dbReference>
<dbReference type="GO" id="GO:0007018">
    <property type="term" value="P:microtubule-based movement"/>
    <property type="evidence" value="ECO:0007669"/>
    <property type="project" value="InterPro"/>
</dbReference>
<dbReference type="GO" id="GO:0008017">
    <property type="term" value="F:microtubule binding"/>
    <property type="evidence" value="ECO:0007669"/>
    <property type="project" value="InterPro"/>
</dbReference>
<feature type="compositionally biased region" description="Basic and acidic residues" evidence="15">
    <location>
        <begin position="318"/>
        <end position="331"/>
    </location>
</feature>
<feature type="region of interest" description="Disordered" evidence="15">
    <location>
        <begin position="318"/>
        <end position="337"/>
    </location>
</feature>
<dbReference type="FunFam" id="3.40.850.10:FF:000036">
    <property type="entry name" value="Kinesin-like protein"/>
    <property type="match status" value="1"/>
</dbReference>
<dbReference type="Gene3D" id="3.40.850.10">
    <property type="entry name" value="Kinesin motor domain"/>
    <property type="match status" value="1"/>
</dbReference>
<sequence length="1148" mass="128104">MASNSTVRVSSRGAERQLLQTQINPLHGSSSSSSSRNGNSQQNNSNSNSSHSAVRSKAPPPAAVLRRSVTPSRSHSLDFDNDHGRVRVAVRSRPRNAEELISDADFNDCVELYPELKRLKLKKNNWSSESYRFDEVFTETSSQKRVYEVVAKPVVESVLSGYNGTVMAYGQTGTGKTYTVGKLGKDDASERGIMVRALEDIFASTTPGSDILEVSYLQLYMESIQDLLAPEKINIPINEDARTGEISLPGASVVKVQDLDHFSELLQIGEANRYAANTKQNTESSRSHAILMASVSLDFRLSQSTYIQVHVRRSINQKAEDATTSQEKDVKSNLSGGNGIPRVRKSKLLIVDLAGSERLDKSGSDGHLLEEAKFINLSLTSLGKCINALAENSPHIPTRDSKLTRLLRDSFGGSARTSLIITIGPSGKHHAETTSTIMFGQRAMKIVNMVKLKEEFDYESLCRKLETQVDHLTAELERGNKLRVCEKLEFEKQLKQCHVSFAESEKNLVTRSEFLQKENNRLKVEMQDILSELESQKGCNDLFRDKISQLEISLNNSQQHQLENSSFQKVLADTTQMYEKKISELIKQLENECARSERAEERLHLTKNLLGDYQKSIKQHESEDSKYQKALADTTQMYEKKIAELNKLLDDERSHFASAEEQLELMKKLHSDSQKSIEQHEAENSVYQKAIADTTQMYEEKIAELIKQVEDKHARLEGAEEQLDLANKLLSDQQVLMQVNSVSAFTRINEILTFQIGLILMFFPEDLKEIGELRMELQRICQAHESAQTELQSLKLEHKNLTREKAILSEELHDIKQALAAEEKQRKSIEHDLDKLKKSAPESDKDFEDKKPFGKENIGNGSSTFGNLKGLHKSKSALSGQRATIAKICEEVGLQKILQLLTSEDSDVQIHAVKVIANLAAEDINQEKIVDEGGLDALLMLLKSSQNTTVLRVASGAIANLAMNERSQGLIMSKDGGKLLAKTAFKTDDPQTLRMVAGALANLCGNESLHLMLKEDGGINALLGMARSGNNDVIAQVARGMANFAKCESRGIIQGHRKARSLLIEDGVLEWLVAYSNTATASTRRHVELALCHLAQNENNVREFISCGGVRELVRISVESNREDIRSLAKKTLKMNPSFQAEMNPEWL</sequence>
<evidence type="ECO:0000259" key="16">
    <source>
        <dbReference type="PROSITE" id="PS50067"/>
    </source>
</evidence>
<dbReference type="GO" id="GO:0051231">
    <property type="term" value="P:spindle elongation"/>
    <property type="evidence" value="ECO:0007669"/>
    <property type="project" value="TreeGrafter"/>
</dbReference>
<dbReference type="Gene3D" id="1.25.10.10">
    <property type="entry name" value="Leucine-rich Repeat Variant"/>
    <property type="match status" value="1"/>
</dbReference>
<dbReference type="SUPFAM" id="SSF52540">
    <property type="entry name" value="P-loop containing nucleoside triphosphate hydrolases"/>
    <property type="match status" value="1"/>
</dbReference>
<dbReference type="SMART" id="SM00129">
    <property type="entry name" value="KISc"/>
    <property type="match status" value="1"/>
</dbReference>
<evidence type="ECO:0000256" key="6">
    <source>
        <dbReference type="ARBA" id="ARBA00022741"/>
    </source>
</evidence>
<evidence type="ECO:0000256" key="13">
    <source>
        <dbReference type="PROSITE-ProRule" id="PRU00283"/>
    </source>
</evidence>
<comment type="caution">
    <text evidence="17">The sequence shown here is derived from an EMBL/GenBank/DDBJ whole genome shotgun (WGS) entry which is preliminary data.</text>
</comment>
<dbReference type="CDD" id="cd00106">
    <property type="entry name" value="KISc"/>
    <property type="match status" value="1"/>
</dbReference>
<comment type="subunit">
    <text evidence="11">Interacts (via C-terminus) with NEK5.</text>
</comment>
<dbReference type="GO" id="GO:0008574">
    <property type="term" value="F:plus-end-directed microtubule motor activity"/>
    <property type="evidence" value="ECO:0007669"/>
    <property type="project" value="TreeGrafter"/>
</dbReference>
<evidence type="ECO:0000256" key="9">
    <source>
        <dbReference type="ARBA" id="ARBA00023175"/>
    </source>
</evidence>
<proteinExistence type="inferred from homology"/>
<keyword evidence="3" id="KW-0963">Cytoplasm</keyword>
<dbReference type="GO" id="GO:0005876">
    <property type="term" value="C:spindle microtubule"/>
    <property type="evidence" value="ECO:0007669"/>
    <property type="project" value="TreeGrafter"/>
</dbReference>